<evidence type="ECO:0000313" key="1">
    <source>
        <dbReference type="EMBL" id="CAF1558982.1"/>
    </source>
</evidence>
<proteinExistence type="predicted"/>
<evidence type="ECO:0000313" key="2">
    <source>
        <dbReference type="Proteomes" id="UP000663828"/>
    </source>
</evidence>
<dbReference type="Proteomes" id="UP000663828">
    <property type="component" value="Unassembled WGS sequence"/>
</dbReference>
<sequence>MMRIKRKSALDFVEKRLPSKEELSSADVIYSFSHLNHRTNSLLIEFHGLYKRLELDYSSLSACRFLCKQIPNSIEWRLGLTVLKMGCLHRCSQVNMFVDEVFKFIVSNNFARNQKTDVIDCSKDVFHLLITYNNQIRQTIFPQLSSLFIFQCRSVSDDYRDVLLFPVAGGSCMRTFTWNACRNQAHHGKALFDWLFRYSRRLEKFDLKMSRNEDGFELTHEHTLLNKYDSHYSLMQLNITVLNLSTLHILLHYLPQLECLDVYITKTFYSSNTMDQNLPRNLNYSNKLRIFNLRHISIIGLDCSCIEQLIFQFHHTLEDLSIFVKHDSNGMIDKCFDGHRVARLCQKLPRLQSLSFACRLQLVERPSQEIFDGFIEAFRESYWIDGPLGLIRVCVNYHQVFQLIQIYSLPYKFSENIVYCTTDLIDVKFNVNEQENTIIRRNVPMSLELLWYGMKWLGVSFVEKEKVPVAFFDAIQYLPGRNKVLILSSERGILPDNIENRLQLTHFSTLQLRYSFDVNSNDDFQESIRWLRLLPHVKCLYINSIELKCWLTERYRCQYIDTFLQNLDQLYIDCSDITNLMLNEALMIPLFTSLVKRYDFPKLQCLCFFMCKHISSSWNNINKWIDFILTHLNQHKLKYLRFNFTEKENEIIITTESACIIDIHRFVSENQISFWMERKY</sequence>
<dbReference type="AlphaFoldDB" id="A0A815XL77"/>
<keyword evidence="2" id="KW-1185">Reference proteome</keyword>
<dbReference type="EMBL" id="CAJNOR010005363">
    <property type="protein sequence ID" value="CAF1558982.1"/>
    <property type="molecule type" value="Genomic_DNA"/>
</dbReference>
<reference evidence="1" key="1">
    <citation type="submission" date="2021-02" db="EMBL/GenBank/DDBJ databases">
        <authorList>
            <person name="Nowell W R."/>
        </authorList>
    </citation>
    <scope>NUCLEOTIDE SEQUENCE</scope>
</reference>
<accession>A0A815XL77</accession>
<protein>
    <submittedName>
        <fullName evidence="1">Uncharacterized protein</fullName>
    </submittedName>
</protein>
<gene>
    <name evidence="1" type="ORF">XAT740_LOCUS43473</name>
</gene>
<organism evidence="1 2">
    <name type="scientific">Adineta ricciae</name>
    <name type="common">Rotifer</name>
    <dbReference type="NCBI Taxonomy" id="249248"/>
    <lineage>
        <taxon>Eukaryota</taxon>
        <taxon>Metazoa</taxon>
        <taxon>Spiralia</taxon>
        <taxon>Gnathifera</taxon>
        <taxon>Rotifera</taxon>
        <taxon>Eurotatoria</taxon>
        <taxon>Bdelloidea</taxon>
        <taxon>Adinetida</taxon>
        <taxon>Adinetidae</taxon>
        <taxon>Adineta</taxon>
    </lineage>
</organism>
<name>A0A815XL77_ADIRI</name>
<comment type="caution">
    <text evidence="1">The sequence shown here is derived from an EMBL/GenBank/DDBJ whole genome shotgun (WGS) entry which is preliminary data.</text>
</comment>